<keyword evidence="1" id="KW-0472">Membrane</keyword>
<keyword evidence="1" id="KW-0812">Transmembrane</keyword>
<organism evidence="2 3">
    <name type="scientific">Amanita thiersii Skay4041</name>
    <dbReference type="NCBI Taxonomy" id="703135"/>
    <lineage>
        <taxon>Eukaryota</taxon>
        <taxon>Fungi</taxon>
        <taxon>Dikarya</taxon>
        <taxon>Basidiomycota</taxon>
        <taxon>Agaricomycotina</taxon>
        <taxon>Agaricomycetes</taxon>
        <taxon>Agaricomycetidae</taxon>
        <taxon>Agaricales</taxon>
        <taxon>Pluteineae</taxon>
        <taxon>Amanitaceae</taxon>
        <taxon>Amanita</taxon>
    </lineage>
</organism>
<protein>
    <recommendedName>
        <fullName evidence="4">G-protein coupled receptors family 1 profile domain-containing protein</fullName>
    </recommendedName>
</protein>
<feature type="transmembrane region" description="Helical" evidence="1">
    <location>
        <begin position="108"/>
        <end position="127"/>
    </location>
</feature>
<accession>A0A2A9NC45</accession>
<dbReference type="EMBL" id="KZ302100">
    <property type="protein sequence ID" value="PFH47648.1"/>
    <property type="molecule type" value="Genomic_DNA"/>
</dbReference>
<keyword evidence="1" id="KW-1133">Transmembrane helix</keyword>
<feature type="transmembrane region" description="Helical" evidence="1">
    <location>
        <begin position="254"/>
        <end position="279"/>
    </location>
</feature>
<feature type="transmembrane region" description="Helical" evidence="1">
    <location>
        <begin position="139"/>
        <end position="160"/>
    </location>
</feature>
<keyword evidence="3" id="KW-1185">Reference proteome</keyword>
<sequence length="325" mass="36677">MAAIESNSEVIPIFVLAVLTGLYIATFLHCIRWLVFNDDELTLRKRFSRLMLIATCLIFTLTIANLVLSILIPLALLRNEMQLFMVFLVSSVCAPFLSPPLIEFQFSLLKAPIEALTSILADVILIYRCWVVYNRNWRVICFPIFMLLAYTCFAVVFNYYSVTILVYSEVTMGSIKVYRAGIVAAYTCTIVLNIYTTSSIILRIWKVAKESLGRHTRRGLHFTIHVIADSGLLYTLSSIIGIITWLYTLKNTGAAAQLIAAIFSSINYAMVGIAFNLILIRVASQRASSDSTIDSAKTIPEMYRYEVFDRNRKLFLVLLVLGAEN</sequence>
<evidence type="ECO:0000256" key="1">
    <source>
        <dbReference type="SAM" id="Phobius"/>
    </source>
</evidence>
<evidence type="ECO:0000313" key="2">
    <source>
        <dbReference type="EMBL" id="PFH47648.1"/>
    </source>
</evidence>
<feature type="transmembrane region" description="Helical" evidence="1">
    <location>
        <begin position="180"/>
        <end position="205"/>
    </location>
</feature>
<dbReference type="Proteomes" id="UP000242287">
    <property type="component" value="Unassembled WGS sequence"/>
</dbReference>
<evidence type="ECO:0008006" key="4">
    <source>
        <dbReference type="Google" id="ProtNLM"/>
    </source>
</evidence>
<dbReference type="AlphaFoldDB" id="A0A2A9NC45"/>
<dbReference type="OrthoDB" id="3357408at2759"/>
<feature type="transmembrane region" description="Helical" evidence="1">
    <location>
        <begin position="47"/>
        <end position="76"/>
    </location>
</feature>
<name>A0A2A9NC45_9AGAR</name>
<proteinExistence type="predicted"/>
<feature type="transmembrane region" description="Helical" evidence="1">
    <location>
        <begin position="12"/>
        <end position="35"/>
    </location>
</feature>
<reference evidence="2 3" key="1">
    <citation type="submission" date="2014-02" db="EMBL/GenBank/DDBJ databases">
        <title>Transposable element dynamics among asymbiotic and ectomycorrhizal Amanita fungi.</title>
        <authorList>
            <consortium name="DOE Joint Genome Institute"/>
            <person name="Hess J."/>
            <person name="Skrede I."/>
            <person name="Wolfe B."/>
            <person name="LaButti K."/>
            <person name="Ohm R.A."/>
            <person name="Grigoriev I.V."/>
            <person name="Pringle A."/>
        </authorList>
    </citation>
    <scope>NUCLEOTIDE SEQUENCE [LARGE SCALE GENOMIC DNA]</scope>
    <source>
        <strain evidence="2 3">SKay4041</strain>
    </source>
</reference>
<feature type="transmembrane region" description="Helical" evidence="1">
    <location>
        <begin position="83"/>
        <end position="102"/>
    </location>
</feature>
<feature type="transmembrane region" description="Helical" evidence="1">
    <location>
        <begin position="226"/>
        <end position="248"/>
    </location>
</feature>
<evidence type="ECO:0000313" key="3">
    <source>
        <dbReference type="Proteomes" id="UP000242287"/>
    </source>
</evidence>
<gene>
    <name evidence="2" type="ORF">AMATHDRAFT_42804</name>
</gene>